<gene>
    <name evidence="1" type="ORF">M438DRAFT_305130</name>
</gene>
<dbReference type="OrthoDB" id="3350591at2759"/>
<dbReference type="PANTHER" id="PTHR38797:SF4">
    <property type="entry name" value="NUCLEAR PORE COMPLEX PROTEIN NUP85"/>
    <property type="match status" value="1"/>
</dbReference>
<evidence type="ECO:0000313" key="1">
    <source>
        <dbReference type="EMBL" id="KEQ79940.1"/>
    </source>
</evidence>
<evidence type="ECO:0000313" key="2">
    <source>
        <dbReference type="Proteomes" id="UP000030706"/>
    </source>
</evidence>
<name>A0A074X342_AURPU</name>
<dbReference type="PANTHER" id="PTHR38797">
    <property type="entry name" value="NUCLEAR PORE COMPLEX PROTEIN NUP85-RELATED"/>
    <property type="match status" value="1"/>
</dbReference>
<reference evidence="1 2" key="1">
    <citation type="journal article" date="2014" name="BMC Genomics">
        <title>Genome sequencing of four Aureobasidium pullulans varieties: biotechnological potential, stress tolerance, and description of new species.</title>
        <authorList>
            <person name="Gostin Ar C."/>
            <person name="Ohm R.A."/>
            <person name="Kogej T."/>
            <person name="Sonjak S."/>
            <person name="Turk M."/>
            <person name="Zajc J."/>
            <person name="Zalar P."/>
            <person name="Grube M."/>
            <person name="Sun H."/>
            <person name="Han J."/>
            <person name="Sharma A."/>
            <person name="Chiniquy J."/>
            <person name="Ngan C.Y."/>
            <person name="Lipzen A."/>
            <person name="Barry K."/>
            <person name="Grigoriev I.V."/>
            <person name="Gunde-Cimerman N."/>
        </authorList>
    </citation>
    <scope>NUCLEOTIDE SEQUENCE [LARGE SCALE GENOMIC DNA]</scope>
    <source>
        <strain evidence="1 2">EXF-150</strain>
    </source>
</reference>
<dbReference type="HOGENOM" id="CLU_109870_0_0_1"/>
<dbReference type="InterPro" id="IPR022085">
    <property type="entry name" value="OpdG"/>
</dbReference>
<dbReference type="GeneID" id="40744520"/>
<dbReference type="RefSeq" id="XP_029756127.1">
    <property type="nucleotide sequence ID" value="XM_029902214.1"/>
</dbReference>
<dbReference type="STRING" id="1043002.A0A074X342"/>
<protein>
    <submittedName>
        <fullName evidence="1">Uncharacterized protein</fullName>
    </submittedName>
</protein>
<organism evidence="1 2">
    <name type="scientific">Aureobasidium pullulans EXF-150</name>
    <dbReference type="NCBI Taxonomy" id="1043002"/>
    <lineage>
        <taxon>Eukaryota</taxon>
        <taxon>Fungi</taxon>
        <taxon>Dikarya</taxon>
        <taxon>Ascomycota</taxon>
        <taxon>Pezizomycotina</taxon>
        <taxon>Dothideomycetes</taxon>
        <taxon>Dothideomycetidae</taxon>
        <taxon>Dothideales</taxon>
        <taxon>Saccotheciaceae</taxon>
        <taxon>Aureobasidium</taxon>
    </lineage>
</organism>
<proteinExistence type="predicted"/>
<dbReference type="Pfam" id="PF12311">
    <property type="entry name" value="DUF3632"/>
    <property type="match status" value="1"/>
</dbReference>
<keyword evidence="2" id="KW-1185">Reference proteome</keyword>
<dbReference type="InterPro" id="IPR053204">
    <property type="entry name" value="Oxopyrrolidines_Biosynth-assoc"/>
</dbReference>
<dbReference type="AlphaFoldDB" id="A0A074X342"/>
<dbReference type="EMBL" id="KL585001">
    <property type="protein sequence ID" value="KEQ79940.1"/>
    <property type="molecule type" value="Genomic_DNA"/>
</dbReference>
<sequence>MLMHVSKLPDIIVNGEPFKENYRTYWHDIPEFSFEFSQTALSVFSSFFLHSLKFLLTCFITVVNTIEDIDLGNCTVTWHEQAQQYLSASTFASLYLRALSPTLSPVGFKSMQTEALFSLSNALEVSTNSSPQLRRAGIYIPAASAYLIHSAPLIWSFCKTKEKYQADKVWKEWIGGSDGSDGSEPLWKGDDGFSVQRWGFWKERLGDLAGLKRRGSAGRVIDEIVMYARMAGRAMDGVELEYGVALDGVSCLYEHGN</sequence>
<dbReference type="Proteomes" id="UP000030706">
    <property type="component" value="Unassembled WGS sequence"/>
</dbReference>
<accession>A0A074X342</accession>